<keyword evidence="1 3" id="KW-0240">DNA-directed RNA polymerase</keyword>
<proteinExistence type="predicted"/>
<gene>
    <name evidence="3" type="ORF">QE417_002213</name>
</gene>
<evidence type="ECO:0000256" key="2">
    <source>
        <dbReference type="ARBA" id="ARBA00023163"/>
    </source>
</evidence>
<sequence length="109" mass="12755">MSKDLNNKPAVASSTVTRDLRDLDRTTNNLYESIVIMSKRANQISNNIKEELHQKLSEFASSNDNLEEVFENREQIEISKHYERLPKPTLVAVQEFLEDKVYFRNPNKE</sequence>
<accession>A0ABU3GTM7</accession>
<evidence type="ECO:0000313" key="4">
    <source>
        <dbReference type="Proteomes" id="UP001258315"/>
    </source>
</evidence>
<reference evidence="4" key="1">
    <citation type="submission" date="2023-07" db="EMBL/GenBank/DDBJ databases">
        <title>Functional and genomic diversity of the sorghum phyllosphere microbiome.</title>
        <authorList>
            <person name="Shade A."/>
        </authorList>
    </citation>
    <scope>NUCLEOTIDE SEQUENCE [LARGE SCALE GENOMIC DNA]</scope>
    <source>
        <strain evidence="4">SORGH_AS_0422</strain>
    </source>
</reference>
<keyword evidence="2" id="KW-0804">Transcription</keyword>
<dbReference type="InterPro" id="IPR006110">
    <property type="entry name" value="Pol_omega/Rpo6/RPB6"/>
</dbReference>
<dbReference type="Pfam" id="PF01192">
    <property type="entry name" value="RNA_pol_Rpb6"/>
    <property type="match status" value="1"/>
</dbReference>
<dbReference type="GO" id="GO:0000428">
    <property type="term" value="C:DNA-directed RNA polymerase complex"/>
    <property type="evidence" value="ECO:0007669"/>
    <property type="project" value="UniProtKB-KW"/>
</dbReference>
<keyword evidence="4" id="KW-1185">Reference proteome</keyword>
<organism evidence="3 4">
    <name type="scientific">Mucilaginibacter terrae</name>
    <dbReference type="NCBI Taxonomy" id="1955052"/>
    <lineage>
        <taxon>Bacteria</taxon>
        <taxon>Pseudomonadati</taxon>
        <taxon>Bacteroidota</taxon>
        <taxon>Sphingobacteriia</taxon>
        <taxon>Sphingobacteriales</taxon>
        <taxon>Sphingobacteriaceae</taxon>
        <taxon>Mucilaginibacter</taxon>
    </lineage>
</organism>
<name>A0ABU3GTM7_9SPHI</name>
<comment type="caution">
    <text evidence="3">The sequence shown here is derived from an EMBL/GenBank/DDBJ whole genome shotgun (WGS) entry which is preliminary data.</text>
</comment>
<dbReference type="Proteomes" id="UP001258315">
    <property type="component" value="Unassembled WGS sequence"/>
</dbReference>
<dbReference type="RefSeq" id="WP_311949924.1">
    <property type="nucleotide sequence ID" value="NZ_JAVLVU010000001.1"/>
</dbReference>
<dbReference type="SMART" id="SM01409">
    <property type="entry name" value="RNA_pol_Rpb6"/>
    <property type="match status" value="1"/>
</dbReference>
<protein>
    <submittedName>
        <fullName evidence="3">DNA-directed RNA polymerase subunit K/omega</fullName>
    </submittedName>
</protein>
<dbReference type="EMBL" id="JAVLVU010000001">
    <property type="protein sequence ID" value="MDT3403141.1"/>
    <property type="molecule type" value="Genomic_DNA"/>
</dbReference>
<evidence type="ECO:0000256" key="1">
    <source>
        <dbReference type="ARBA" id="ARBA00022478"/>
    </source>
</evidence>
<evidence type="ECO:0000313" key="3">
    <source>
        <dbReference type="EMBL" id="MDT3403141.1"/>
    </source>
</evidence>